<gene>
    <name evidence="2" type="ORF">KIW84_020260</name>
</gene>
<name>A0A9D5B3V1_PEA</name>
<dbReference type="Gramene" id="Psat02G0026000-T1">
    <property type="protein sequence ID" value="KAI5432878.1"/>
    <property type="gene ID" value="KIW84_020260"/>
</dbReference>
<dbReference type="Proteomes" id="UP001058974">
    <property type="component" value="Chromosome 2"/>
</dbReference>
<evidence type="ECO:0000256" key="1">
    <source>
        <dbReference type="SAM" id="Phobius"/>
    </source>
</evidence>
<protein>
    <submittedName>
        <fullName evidence="2">Uncharacterized protein</fullName>
    </submittedName>
</protein>
<keyword evidence="3" id="KW-1185">Reference proteome</keyword>
<keyword evidence="1" id="KW-0472">Membrane</keyword>
<comment type="caution">
    <text evidence="2">The sequence shown here is derived from an EMBL/GenBank/DDBJ whole genome shotgun (WGS) entry which is preliminary data.</text>
</comment>
<dbReference type="AlphaFoldDB" id="A0A9D5B3V1"/>
<keyword evidence="1" id="KW-1133">Transmembrane helix</keyword>
<proteinExistence type="predicted"/>
<dbReference type="EMBL" id="JAMSHJ010000002">
    <property type="protein sequence ID" value="KAI5432878.1"/>
    <property type="molecule type" value="Genomic_DNA"/>
</dbReference>
<reference evidence="2 3" key="1">
    <citation type="journal article" date="2022" name="Nat. Genet.">
        <title>Improved pea reference genome and pan-genome highlight genomic features and evolutionary characteristics.</title>
        <authorList>
            <person name="Yang T."/>
            <person name="Liu R."/>
            <person name="Luo Y."/>
            <person name="Hu S."/>
            <person name="Wang D."/>
            <person name="Wang C."/>
            <person name="Pandey M.K."/>
            <person name="Ge S."/>
            <person name="Xu Q."/>
            <person name="Li N."/>
            <person name="Li G."/>
            <person name="Huang Y."/>
            <person name="Saxena R.K."/>
            <person name="Ji Y."/>
            <person name="Li M."/>
            <person name="Yan X."/>
            <person name="He Y."/>
            <person name="Liu Y."/>
            <person name="Wang X."/>
            <person name="Xiang C."/>
            <person name="Varshney R.K."/>
            <person name="Ding H."/>
            <person name="Gao S."/>
            <person name="Zong X."/>
        </authorList>
    </citation>
    <scope>NUCLEOTIDE SEQUENCE [LARGE SCALE GENOMIC DNA]</scope>
    <source>
        <strain evidence="2 3">cv. Zhongwan 6</strain>
    </source>
</reference>
<evidence type="ECO:0000313" key="2">
    <source>
        <dbReference type="EMBL" id="KAI5432878.1"/>
    </source>
</evidence>
<evidence type="ECO:0000313" key="3">
    <source>
        <dbReference type="Proteomes" id="UP001058974"/>
    </source>
</evidence>
<feature type="transmembrane region" description="Helical" evidence="1">
    <location>
        <begin position="89"/>
        <end position="111"/>
    </location>
</feature>
<accession>A0A9D5B3V1</accession>
<sequence>MSSEIQETVSHSTSSAIEVAISLPRSSTIRNPEKIKRLATATLNRLDYLFKLIFFISIALIFGLFLVASDQRSLENRSHCDPTDDIVDQLLVFEVLSFSLFILSAGLIQCLKLKLHKLMGRNEGFKNPSSVLVFKTVAVTSVE</sequence>
<organism evidence="2 3">
    <name type="scientific">Pisum sativum</name>
    <name type="common">Garden pea</name>
    <name type="synonym">Lathyrus oleraceus</name>
    <dbReference type="NCBI Taxonomy" id="3888"/>
    <lineage>
        <taxon>Eukaryota</taxon>
        <taxon>Viridiplantae</taxon>
        <taxon>Streptophyta</taxon>
        <taxon>Embryophyta</taxon>
        <taxon>Tracheophyta</taxon>
        <taxon>Spermatophyta</taxon>
        <taxon>Magnoliopsida</taxon>
        <taxon>eudicotyledons</taxon>
        <taxon>Gunneridae</taxon>
        <taxon>Pentapetalae</taxon>
        <taxon>rosids</taxon>
        <taxon>fabids</taxon>
        <taxon>Fabales</taxon>
        <taxon>Fabaceae</taxon>
        <taxon>Papilionoideae</taxon>
        <taxon>50 kb inversion clade</taxon>
        <taxon>NPAAA clade</taxon>
        <taxon>Hologalegina</taxon>
        <taxon>IRL clade</taxon>
        <taxon>Fabeae</taxon>
        <taxon>Lathyrus</taxon>
    </lineage>
</organism>
<keyword evidence="1" id="KW-0812">Transmembrane</keyword>
<feature type="transmembrane region" description="Helical" evidence="1">
    <location>
        <begin position="48"/>
        <end position="69"/>
    </location>
</feature>